<sequence length="685" mass="76578">MDAGLRKVEKRNRPPVSCEPCRTRKLKCNRGLPCDACKRRDKSSLCNYTANASRSKPGPSKPRDIKDRLNALENLVSSFLSGDAVIQPGLLSESEPTIEDGEIIASSAEHDNWSAKQGSALSSSDRAENVLTPEAPHLQETGDGQVNYIDPSHWLSILDDIKEVREHLSVSNQPISQNKTRFDMDHMVSDASLLFGSNHSSSLDDILSSLPSQPICDMLLSWYFNSRFMVLGIIHPAKFQDEYAAFWESPSTAPPLWTALLFSVLSITASLRRISNIIDPDGSIPSIRVLQQRVVQCLVLGRYATANAHALEALILHLQSCFLSNDALPVDLWFEMGTIIRLAFRMGYHRDPSSLAGISPFNGEMRRRVWLNIFQVDALMSFQMGFPSMIPTEFCDTEVPRNLEYSDLYVDMTALPPSRPLSEHTPVLYTIVKAGVMGVFKKIVAHTQSLSIPAYEKTIVLDTEMNQVYSMVPDPLKRRDVNRSFIDHSSLIFQRCTIELLYLKGLIVLHRRYISYELQSPSFEPSRYACVVAALDILSRQADLHKACESGGRLYEDRWMIFSLPVHDFLLAAMVICLDLSVRMRSPRGASSEVGDYSQLAGREYRALQTSQRIWALNSVASPEAHIAALALDLMIKKVAENDVGLFALHDVSSVDTDLVVDSELPYADAMSQMIDGSESIDWLD</sequence>
<protein>
    <recommendedName>
        <fullName evidence="4">Zn(2)-C6 fungal-type domain-containing protein</fullName>
    </recommendedName>
</protein>
<dbReference type="GeneID" id="36576245"/>
<dbReference type="PANTHER" id="PTHR31001">
    <property type="entry name" value="UNCHARACTERIZED TRANSCRIPTIONAL REGULATORY PROTEIN"/>
    <property type="match status" value="1"/>
</dbReference>
<dbReference type="PROSITE" id="PS50048">
    <property type="entry name" value="ZN2_CY6_FUNGAL_2"/>
    <property type="match status" value="1"/>
</dbReference>
<evidence type="ECO:0000256" key="2">
    <source>
        <dbReference type="ARBA" id="ARBA00022723"/>
    </source>
</evidence>
<dbReference type="Pfam" id="PF00172">
    <property type="entry name" value="Zn_clus"/>
    <property type="match status" value="1"/>
</dbReference>
<dbReference type="SUPFAM" id="SSF57701">
    <property type="entry name" value="Zn2/Cys6 DNA-binding domain"/>
    <property type="match status" value="1"/>
</dbReference>
<name>A0A2T3B295_AMORE</name>
<evidence type="ECO:0000313" key="5">
    <source>
        <dbReference type="EMBL" id="PSS18681.1"/>
    </source>
</evidence>
<dbReference type="GO" id="GO:0006351">
    <property type="term" value="P:DNA-templated transcription"/>
    <property type="evidence" value="ECO:0007669"/>
    <property type="project" value="InterPro"/>
</dbReference>
<evidence type="ECO:0000256" key="1">
    <source>
        <dbReference type="ARBA" id="ARBA00004123"/>
    </source>
</evidence>
<dbReference type="InParanoid" id="A0A2T3B295"/>
<dbReference type="InterPro" id="IPR007219">
    <property type="entry name" value="XnlR_reg_dom"/>
</dbReference>
<dbReference type="InterPro" id="IPR036864">
    <property type="entry name" value="Zn2-C6_fun-type_DNA-bd_sf"/>
</dbReference>
<dbReference type="CDD" id="cd12148">
    <property type="entry name" value="fungal_TF_MHR"/>
    <property type="match status" value="1"/>
</dbReference>
<feature type="domain" description="Zn(2)-C6 fungal-type" evidence="4">
    <location>
        <begin position="17"/>
        <end position="48"/>
    </location>
</feature>
<dbReference type="EMBL" id="KZ679011">
    <property type="protein sequence ID" value="PSS18681.1"/>
    <property type="molecule type" value="Genomic_DNA"/>
</dbReference>
<keyword evidence="2" id="KW-0479">Metal-binding</keyword>
<dbReference type="InterPro" id="IPR050613">
    <property type="entry name" value="Sec_Metabolite_Reg"/>
</dbReference>
<proteinExistence type="predicted"/>
<dbReference type="GO" id="GO:0003677">
    <property type="term" value="F:DNA binding"/>
    <property type="evidence" value="ECO:0007669"/>
    <property type="project" value="InterPro"/>
</dbReference>
<accession>A0A2T3B295</accession>
<dbReference type="GO" id="GO:0000981">
    <property type="term" value="F:DNA-binding transcription factor activity, RNA polymerase II-specific"/>
    <property type="evidence" value="ECO:0007669"/>
    <property type="project" value="InterPro"/>
</dbReference>
<dbReference type="Pfam" id="PF04082">
    <property type="entry name" value="Fungal_trans"/>
    <property type="match status" value="1"/>
</dbReference>
<dbReference type="Gene3D" id="4.10.240.10">
    <property type="entry name" value="Zn(2)-C6 fungal-type DNA-binding domain"/>
    <property type="match status" value="1"/>
</dbReference>
<keyword evidence="3" id="KW-0539">Nucleus</keyword>
<dbReference type="CDD" id="cd00067">
    <property type="entry name" value="GAL4"/>
    <property type="match status" value="1"/>
</dbReference>
<evidence type="ECO:0000256" key="3">
    <source>
        <dbReference type="ARBA" id="ARBA00023242"/>
    </source>
</evidence>
<keyword evidence="6" id="KW-1185">Reference proteome</keyword>
<dbReference type="OrthoDB" id="4934715at2759"/>
<evidence type="ECO:0000259" key="4">
    <source>
        <dbReference type="PROSITE" id="PS50048"/>
    </source>
</evidence>
<dbReference type="Proteomes" id="UP000241818">
    <property type="component" value="Unassembled WGS sequence"/>
</dbReference>
<organism evidence="5 6">
    <name type="scientific">Amorphotheca resinae ATCC 22711</name>
    <dbReference type="NCBI Taxonomy" id="857342"/>
    <lineage>
        <taxon>Eukaryota</taxon>
        <taxon>Fungi</taxon>
        <taxon>Dikarya</taxon>
        <taxon>Ascomycota</taxon>
        <taxon>Pezizomycotina</taxon>
        <taxon>Leotiomycetes</taxon>
        <taxon>Helotiales</taxon>
        <taxon>Amorphothecaceae</taxon>
        <taxon>Amorphotheca</taxon>
    </lineage>
</organism>
<dbReference type="GO" id="GO:0008270">
    <property type="term" value="F:zinc ion binding"/>
    <property type="evidence" value="ECO:0007669"/>
    <property type="project" value="InterPro"/>
</dbReference>
<dbReference type="SMART" id="SM00066">
    <property type="entry name" value="GAL4"/>
    <property type="match status" value="1"/>
</dbReference>
<reference evidence="5 6" key="1">
    <citation type="journal article" date="2018" name="New Phytol.">
        <title>Comparative genomics and transcriptomics depict ericoid mycorrhizal fungi as versatile saprotrophs and plant mutualists.</title>
        <authorList>
            <person name="Martino E."/>
            <person name="Morin E."/>
            <person name="Grelet G.A."/>
            <person name="Kuo A."/>
            <person name="Kohler A."/>
            <person name="Daghino S."/>
            <person name="Barry K.W."/>
            <person name="Cichocki N."/>
            <person name="Clum A."/>
            <person name="Dockter R.B."/>
            <person name="Hainaut M."/>
            <person name="Kuo R.C."/>
            <person name="LaButti K."/>
            <person name="Lindahl B.D."/>
            <person name="Lindquist E.A."/>
            <person name="Lipzen A."/>
            <person name="Khouja H.R."/>
            <person name="Magnuson J."/>
            <person name="Murat C."/>
            <person name="Ohm R.A."/>
            <person name="Singer S.W."/>
            <person name="Spatafora J.W."/>
            <person name="Wang M."/>
            <person name="Veneault-Fourrey C."/>
            <person name="Henrissat B."/>
            <person name="Grigoriev I.V."/>
            <person name="Martin F.M."/>
            <person name="Perotto S."/>
        </authorList>
    </citation>
    <scope>NUCLEOTIDE SEQUENCE [LARGE SCALE GENOMIC DNA]</scope>
    <source>
        <strain evidence="5 6">ATCC 22711</strain>
    </source>
</reference>
<gene>
    <name evidence="5" type="ORF">M430DRAFT_50675</name>
</gene>
<dbReference type="SMART" id="SM00906">
    <property type="entry name" value="Fungal_trans"/>
    <property type="match status" value="1"/>
</dbReference>
<dbReference type="InterPro" id="IPR001138">
    <property type="entry name" value="Zn2Cys6_DnaBD"/>
</dbReference>
<dbReference type="PROSITE" id="PS00463">
    <property type="entry name" value="ZN2_CY6_FUNGAL_1"/>
    <property type="match status" value="1"/>
</dbReference>
<dbReference type="GO" id="GO:0005634">
    <property type="term" value="C:nucleus"/>
    <property type="evidence" value="ECO:0007669"/>
    <property type="project" value="UniProtKB-SubCell"/>
</dbReference>
<dbReference type="STRING" id="857342.A0A2T3B295"/>
<dbReference type="RefSeq" id="XP_024721033.1">
    <property type="nucleotide sequence ID" value="XM_024868164.1"/>
</dbReference>
<dbReference type="PANTHER" id="PTHR31001:SF49">
    <property type="entry name" value="ZN(II)2CYS6 TRANSCRIPTION FACTOR (EUROFUNG)"/>
    <property type="match status" value="1"/>
</dbReference>
<evidence type="ECO:0000313" key="6">
    <source>
        <dbReference type="Proteomes" id="UP000241818"/>
    </source>
</evidence>
<comment type="subcellular location">
    <subcellularLocation>
        <location evidence="1">Nucleus</location>
    </subcellularLocation>
</comment>
<dbReference type="AlphaFoldDB" id="A0A2T3B295"/>